<name>A0A834ZZ14_TETSI</name>
<feature type="region of interest" description="Disordered" evidence="1">
    <location>
        <begin position="327"/>
        <end position="347"/>
    </location>
</feature>
<evidence type="ECO:0000256" key="1">
    <source>
        <dbReference type="SAM" id="MobiDB-lite"/>
    </source>
</evidence>
<evidence type="ECO:0000313" key="2">
    <source>
        <dbReference type="EMBL" id="KAF8413993.1"/>
    </source>
</evidence>
<dbReference type="PANTHER" id="PTHR36386">
    <property type="entry name" value="OS06G0683900 PROTEIN"/>
    <property type="match status" value="1"/>
</dbReference>
<dbReference type="EMBL" id="JABCRI010000001">
    <property type="protein sequence ID" value="KAF8413993.1"/>
    <property type="molecule type" value="Genomic_DNA"/>
</dbReference>
<dbReference type="Proteomes" id="UP000655225">
    <property type="component" value="Unassembled WGS sequence"/>
</dbReference>
<feature type="region of interest" description="Disordered" evidence="1">
    <location>
        <begin position="239"/>
        <end position="277"/>
    </location>
</feature>
<reference evidence="2 3" key="1">
    <citation type="submission" date="2020-04" db="EMBL/GenBank/DDBJ databases">
        <title>Plant Genome Project.</title>
        <authorList>
            <person name="Zhang R.-G."/>
        </authorList>
    </citation>
    <scope>NUCLEOTIDE SEQUENCE [LARGE SCALE GENOMIC DNA]</scope>
    <source>
        <strain evidence="2">YNK0</strain>
        <tissue evidence="2">Leaf</tissue>
    </source>
</reference>
<accession>A0A834ZZ14</accession>
<gene>
    <name evidence="2" type="ORF">HHK36_001991</name>
</gene>
<feature type="compositionally biased region" description="Polar residues" evidence="1">
    <location>
        <begin position="245"/>
        <end position="269"/>
    </location>
</feature>
<dbReference type="PANTHER" id="PTHR36386:SF1">
    <property type="entry name" value="OS06G0683900 PROTEIN"/>
    <property type="match status" value="1"/>
</dbReference>
<proteinExistence type="predicted"/>
<dbReference type="AlphaFoldDB" id="A0A834ZZ14"/>
<keyword evidence="3" id="KW-1185">Reference proteome</keyword>
<evidence type="ECO:0000313" key="3">
    <source>
        <dbReference type="Proteomes" id="UP000655225"/>
    </source>
</evidence>
<feature type="compositionally biased region" description="Basic and acidic residues" evidence="1">
    <location>
        <begin position="328"/>
        <end position="347"/>
    </location>
</feature>
<dbReference type="OMA" id="WHAHSPA"/>
<dbReference type="OrthoDB" id="1932658at2759"/>
<feature type="region of interest" description="Disordered" evidence="1">
    <location>
        <begin position="51"/>
        <end position="71"/>
    </location>
</feature>
<organism evidence="2 3">
    <name type="scientific">Tetracentron sinense</name>
    <name type="common">Spur-leaf</name>
    <dbReference type="NCBI Taxonomy" id="13715"/>
    <lineage>
        <taxon>Eukaryota</taxon>
        <taxon>Viridiplantae</taxon>
        <taxon>Streptophyta</taxon>
        <taxon>Embryophyta</taxon>
        <taxon>Tracheophyta</taxon>
        <taxon>Spermatophyta</taxon>
        <taxon>Magnoliopsida</taxon>
        <taxon>Trochodendrales</taxon>
        <taxon>Trochodendraceae</taxon>
        <taxon>Tetracentron</taxon>
    </lineage>
</organism>
<comment type="caution">
    <text evidence="2">The sequence shown here is derived from an EMBL/GenBank/DDBJ whole genome shotgun (WGS) entry which is preliminary data.</text>
</comment>
<protein>
    <submittedName>
        <fullName evidence="2">Uncharacterized protein</fullName>
    </submittedName>
</protein>
<sequence length="462" mass="51911">MSILQYPDAINAPEIQIWNNAAFDNGDADKSADIKASWCPLQPVFVNRPETFESDSSKENQSPTFRKSPVSVKSPIPIKPLNLNAPIEISQGKPLKLLSKQALLPTPTFSKDGIEGDRDERKIDIEIQEIELEISRLSSKLEALRLEKAERNLKTIEMRGRIVPAKFMEPKQSFKSSSVSSNTEFRRRGVSLGPSEIVAGIKSRQKDKPEITPIQSIQSRRKSCFWKLQGIIEEEKVTKERGRSMSVSPKSRLSVSKIQASKKGLTTGSKKPAKRDDGVMSCIQPKKLFKEGEKTVPSKHPSRNGRVVASRYNQVPVHSFVNQIQTDPQKRQFPEIDNGDSKSCDKKRASSVGKSRWFLQESGRNQVMGNRVKKRWEIPIEIETMDQKILRDSSPPLVLKIADLLPKIRTARCTNDSPRDSGPAKKVAELIGRKSYFGAKESEVETSVSQALSFEDEEDQDK</sequence>